<dbReference type="Proteomes" id="UP000184396">
    <property type="component" value="Unassembled WGS sequence"/>
</dbReference>
<keyword evidence="6" id="KW-0413">Isomerase</keyword>
<dbReference type="CDD" id="cd02966">
    <property type="entry name" value="TlpA_like_family"/>
    <property type="match status" value="1"/>
</dbReference>
<dbReference type="PANTHER" id="PTHR42852:SF6">
    <property type="entry name" value="THIOL:DISULFIDE INTERCHANGE PROTEIN DSBE"/>
    <property type="match status" value="1"/>
</dbReference>
<dbReference type="RefSeq" id="WP_019388558.1">
    <property type="nucleotide sequence ID" value="NZ_ALIH01000015.1"/>
</dbReference>
<dbReference type="PROSITE" id="PS51257">
    <property type="entry name" value="PROKAR_LIPOPROTEIN"/>
    <property type="match status" value="1"/>
</dbReference>
<evidence type="ECO:0000256" key="2">
    <source>
        <dbReference type="ARBA" id="ARBA00022748"/>
    </source>
</evidence>
<dbReference type="Pfam" id="PF08534">
    <property type="entry name" value="Redoxin"/>
    <property type="match status" value="1"/>
</dbReference>
<evidence type="ECO:0000256" key="1">
    <source>
        <dbReference type="ARBA" id="ARBA00004196"/>
    </source>
</evidence>
<dbReference type="InterPro" id="IPR013740">
    <property type="entry name" value="Redoxin"/>
</dbReference>
<dbReference type="eggNOG" id="COG0526">
    <property type="taxonomic scope" value="Bacteria"/>
</dbReference>
<proteinExistence type="predicted"/>
<dbReference type="GO" id="GO:0030313">
    <property type="term" value="C:cell envelope"/>
    <property type="evidence" value="ECO:0007669"/>
    <property type="project" value="UniProtKB-SubCell"/>
</dbReference>
<dbReference type="InterPro" id="IPR036249">
    <property type="entry name" value="Thioredoxin-like_sf"/>
</dbReference>
<reference evidence="6 7" key="1">
    <citation type="submission" date="2016-11" db="EMBL/GenBank/DDBJ databases">
        <authorList>
            <person name="Jaros S."/>
            <person name="Januszkiewicz K."/>
            <person name="Wedrychowicz H."/>
        </authorList>
    </citation>
    <scope>NUCLEOTIDE SEQUENCE [LARGE SCALE GENOMIC DNA]</scope>
    <source>
        <strain evidence="6 7">CGMCC 1.12213</strain>
    </source>
</reference>
<dbReference type="STRING" id="1178825.SAMN05216261_2947"/>
<keyword evidence="4" id="KW-0676">Redox-active center</keyword>
<evidence type="ECO:0000313" key="7">
    <source>
        <dbReference type="Proteomes" id="UP000184396"/>
    </source>
</evidence>
<comment type="subcellular location">
    <subcellularLocation>
        <location evidence="1">Cell envelope</location>
    </subcellularLocation>
</comment>
<dbReference type="SUPFAM" id="SSF52833">
    <property type="entry name" value="Thioredoxin-like"/>
    <property type="match status" value="1"/>
</dbReference>
<dbReference type="OrthoDB" id="743079at2"/>
<dbReference type="GO" id="GO:0017004">
    <property type="term" value="P:cytochrome complex assembly"/>
    <property type="evidence" value="ECO:0007669"/>
    <property type="project" value="UniProtKB-KW"/>
</dbReference>
<name>A0A1M6GY32_9FLAO</name>
<evidence type="ECO:0000259" key="5">
    <source>
        <dbReference type="PROSITE" id="PS51352"/>
    </source>
</evidence>
<evidence type="ECO:0000256" key="4">
    <source>
        <dbReference type="ARBA" id="ARBA00023284"/>
    </source>
</evidence>
<dbReference type="PANTHER" id="PTHR42852">
    <property type="entry name" value="THIOL:DISULFIDE INTERCHANGE PROTEIN DSBE"/>
    <property type="match status" value="1"/>
</dbReference>
<dbReference type="GO" id="GO:0016491">
    <property type="term" value="F:oxidoreductase activity"/>
    <property type="evidence" value="ECO:0007669"/>
    <property type="project" value="InterPro"/>
</dbReference>
<dbReference type="EMBL" id="FQYK01000010">
    <property type="protein sequence ID" value="SHJ14810.1"/>
    <property type="molecule type" value="Genomic_DNA"/>
</dbReference>
<dbReference type="Gene3D" id="3.40.30.10">
    <property type="entry name" value="Glutaredoxin"/>
    <property type="match status" value="1"/>
</dbReference>
<dbReference type="PROSITE" id="PS51352">
    <property type="entry name" value="THIOREDOXIN_2"/>
    <property type="match status" value="1"/>
</dbReference>
<keyword evidence="3" id="KW-1015">Disulfide bond</keyword>
<gene>
    <name evidence="6" type="ORF">SAMN05216261_2947</name>
</gene>
<protein>
    <submittedName>
        <fullName evidence="6">Thiol-disulfide isomerase or thioredoxin</fullName>
    </submittedName>
</protein>
<keyword evidence="7" id="KW-1185">Reference proteome</keyword>
<dbReference type="GO" id="GO:0016853">
    <property type="term" value="F:isomerase activity"/>
    <property type="evidence" value="ECO:0007669"/>
    <property type="project" value="UniProtKB-KW"/>
</dbReference>
<dbReference type="InterPro" id="IPR013766">
    <property type="entry name" value="Thioredoxin_domain"/>
</dbReference>
<feature type="domain" description="Thioredoxin" evidence="5">
    <location>
        <begin position="313"/>
        <end position="457"/>
    </location>
</feature>
<dbReference type="AlphaFoldDB" id="A0A1M6GY32"/>
<sequence length="457" mass="52485">MKKLLFIAFAIAIIGCKKEDKSGIAIISGEITNRPVGELTINSEDRSFKETIAVSPVGAFTDTLSTDINSYVLYDGSNPIFLNIESGYNLHITYDANDFDNTIKITGVGSEINNYLVAKRKQEKEMFKNNKEVYSLDEAQYKERMLAFKNTQEELLNNTEGVSSEFASKEKKNLFYGYLGSLNNYERAHKYFTKKENFKVSEDFLNELKEVDYNNAEDFNFSSNYKDIVNDYYGDKAQKLKEKDSIRYDMAFLKTVGAIDNETIKNALLFDFASFNITYSEDIDAFYNTFIKNSTDEKNNQIIKDKFNELMRLTEGKPSPKFVDYENHAGGKTSLEDLKGKYVYVDVWATWCGPCVREIPFLKEVEAQYHNKNIEFVSISIDKLRDHEKWKTMVNDRELGGVQLFADNDWNSAFVKAYQIEGIPRFILIDDEGNIVTANAPRPSSKKLIELFNAQEL</sequence>
<keyword evidence="2" id="KW-0201">Cytochrome c-type biogenesis</keyword>
<evidence type="ECO:0000313" key="6">
    <source>
        <dbReference type="EMBL" id="SHJ14810.1"/>
    </source>
</evidence>
<dbReference type="InterPro" id="IPR050553">
    <property type="entry name" value="Thioredoxin_ResA/DsbE_sf"/>
</dbReference>
<evidence type="ECO:0000256" key="3">
    <source>
        <dbReference type="ARBA" id="ARBA00023157"/>
    </source>
</evidence>
<accession>A0A1M6GY32</accession>
<organism evidence="6 7">
    <name type="scientific">Algibacter luteus</name>
    <dbReference type="NCBI Taxonomy" id="1178825"/>
    <lineage>
        <taxon>Bacteria</taxon>
        <taxon>Pseudomonadati</taxon>
        <taxon>Bacteroidota</taxon>
        <taxon>Flavobacteriia</taxon>
        <taxon>Flavobacteriales</taxon>
        <taxon>Flavobacteriaceae</taxon>
        <taxon>Algibacter</taxon>
    </lineage>
</organism>